<gene>
    <name evidence="2" type="ORF">STAS_23932</name>
</gene>
<evidence type="ECO:0000313" key="3">
    <source>
        <dbReference type="Proteomes" id="UP000325081"/>
    </source>
</evidence>
<feature type="compositionally biased region" description="Basic and acidic residues" evidence="1">
    <location>
        <begin position="101"/>
        <end position="110"/>
    </location>
</feature>
<dbReference type="AlphaFoldDB" id="A0A5A7QND6"/>
<keyword evidence="3" id="KW-1185">Reference proteome</keyword>
<dbReference type="EMBL" id="BKCP01007660">
    <property type="protein sequence ID" value="GER46865.1"/>
    <property type="molecule type" value="Genomic_DNA"/>
</dbReference>
<protein>
    <submittedName>
        <fullName evidence="2">U3 small nucleolar RNA-associated protein 25</fullName>
    </submittedName>
</protein>
<evidence type="ECO:0000313" key="2">
    <source>
        <dbReference type="EMBL" id="GER46865.1"/>
    </source>
</evidence>
<reference evidence="3" key="1">
    <citation type="journal article" date="2019" name="Curr. Biol.">
        <title>Genome Sequence of Striga asiatica Provides Insight into the Evolution of Plant Parasitism.</title>
        <authorList>
            <person name="Yoshida S."/>
            <person name="Kim S."/>
            <person name="Wafula E.K."/>
            <person name="Tanskanen J."/>
            <person name="Kim Y.M."/>
            <person name="Honaas L."/>
            <person name="Yang Z."/>
            <person name="Spallek T."/>
            <person name="Conn C.E."/>
            <person name="Ichihashi Y."/>
            <person name="Cheong K."/>
            <person name="Cui S."/>
            <person name="Der J.P."/>
            <person name="Gundlach H."/>
            <person name="Jiao Y."/>
            <person name="Hori C."/>
            <person name="Ishida J.K."/>
            <person name="Kasahara H."/>
            <person name="Kiba T."/>
            <person name="Kim M.S."/>
            <person name="Koo N."/>
            <person name="Laohavisit A."/>
            <person name="Lee Y.H."/>
            <person name="Lumba S."/>
            <person name="McCourt P."/>
            <person name="Mortimer J.C."/>
            <person name="Mutuku J.M."/>
            <person name="Nomura T."/>
            <person name="Sasaki-Sekimoto Y."/>
            <person name="Seto Y."/>
            <person name="Wang Y."/>
            <person name="Wakatake T."/>
            <person name="Sakakibara H."/>
            <person name="Demura T."/>
            <person name="Yamaguchi S."/>
            <person name="Yoneyama K."/>
            <person name="Manabe R.I."/>
            <person name="Nelson D.C."/>
            <person name="Schulman A.H."/>
            <person name="Timko M.P."/>
            <person name="dePamphilis C.W."/>
            <person name="Choi D."/>
            <person name="Shirasu K."/>
        </authorList>
    </citation>
    <scope>NUCLEOTIDE SEQUENCE [LARGE SCALE GENOMIC DNA]</scope>
    <source>
        <strain evidence="3">cv. UVA1</strain>
    </source>
</reference>
<proteinExistence type="predicted"/>
<name>A0A5A7QND6_STRAF</name>
<sequence>MATEQSMSKRDDESFRFQVSFLRRTNVYWIFYYEELRPADFYCTSALRPPPSAVNTVASPPWKLLHTTATSLDFVVVEQTDIRGSAADPSTSTSIRTVMADSRRTDVASN</sequence>
<comment type="caution">
    <text evidence="2">The sequence shown here is derived from an EMBL/GenBank/DDBJ whole genome shotgun (WGS) entry which is preliminary data.</text>
</comment>
<accession>A0A5A7QND6</accession>
<organism evidence="2 3">
    <name type="scientific">Striga asiatica</name>
    <name type="common">Asiatic witchweed</name>
    <name type="synonym">Buchnera asiatica</name>
    <dbReference type="NCBI Taxonomy" id="4170"/>
    <lineage>
        <taxon>Eukaryota</taxon>
        <taxon>Viridiplantae</taxon>
        <taxon>Streptophyta</taxon>
        <taxon>Embryophyta</taxon>
        <taxon>Tracheophyta</taxon>
        <taxon>Spermatophyta</taxon>
        <taxon>Magnoliopsida</taxon>
        <taxon>eudicotyledons</taxon>
        <taxon>Gunneridae</taxon>
        <taxon>Pentapetalae</taxon>
        <taxon>asterids</taxon>
        <taxon>lamiids</taxon>
        <taxon>Lamiales</taxon>
        <taxon>Orobanchaceae</taxon>
        <taxon>Buchnereae</taxon>
        <taxon>Striga</taxon>
    </lineage>
</organism>
<evidence type="ECO:0000256" key="1">
    <source>
        <dbReference type="SAM" id="MobiDB-lite"/>
    </source>
</evidence>
<feature type="region of interest" description="Disordered" evidence="1">
    <location>
        <begin position="85"/>
        <end position="110"/>
    </location>
</feature>
<dbReference type="Proteomes" id="UP000325081">
    <property type="component" value="Unassembled WGS sequence"/>
</dbReference>